<reference evidence="2 3" key="1">
    <citation type="submission" date="2019-10" db="EMBL/GenBank/DDBJ databases">
        <authorList>
            <person name="Palmer J.M."/>
        </authorList>
    </citation>
    <scope>NUCLEOTIDE SEQUENCE [LARGE SCALE GENOMIC DNA]</scope>
    <source>
        <strain evidence="2 3">TWF730</strain>
    </source>
</reference>
<accession>A0AAV9UY18</accession>
<proteinExistence type="predicted"/>
<dbReference type="EMBL" id="JAVHNS010000006">
    <property type="protein sequence ID" value="KAK6352428.1"/>
    <property type="molecule type" value="Genomic_DNA"/>
</dbReference>
<sequence>MKATTLFNIGFAVLTFFLIRILKGTNAAAISAIPNGDSEQIEFRDYIVHRSGKRMPLVPLVVEGELFPGGPLYRVEGNSFEEVQRKLQNTPGFNATAFGNSTVELPDDSDNGLQERDRQVYNCMRKPRDFDGIIPEDIKPGIDKLLQPPWKNAFCYAAANACTFLVCSGEAGIFLCNHRTTTVRTVCGSACGRFAYNTWNRMMKDKRRGAMDPSALCLDWKVRNFRYIGWSWRESDMSWEVDIVPYRGKPCRLNQDPQQ</sequence>
<keyword evidence="3" id="KW-1185">Reference proteome</keyword>
<dbReference type="Proteomes" id="UP001373714">
    <property type="component" value="Unassembled WGS sequence"/>
</dbReference>
<evidence type="ECO:0000256" key="1">
    <source>
        <dbReference type="SAM" id="SignalP"/>
    </source>
</evidence>
<feature type="signal peptide" evidence="1">
    <location>
        <begin position="1"/>
        <end position="27"/>
    </location>
</feature>
<evidence type="ECO:0000313" key="3">
    <source>
        <dbReference type="Proteomes" id="UP001373714"/>
    </source>
</evidence>
<dbReference type="AlphaFoldDB" id="A0AAV9UY18"/>
<gene>
    <name evidence="2" type="ORF">TWF730_009255</name>
</gene>
<comment type="caution">
    <text evidence="2">The sequence shown here is derived from an EMBL/GenBank/DDBJ whole genome shotgun (WGS) entry which is preliminary data.</text>
</comment>
<feature type="chain" id="PRO_5043956572" evidence="1">
    <location>
        <begin position="28"/>
        <end position="259"/>
    </location>
</feature>
<protein>
    <submittedName>
        <fullName evidence="2">Uncharacterized protein</fullName>
    </submittedName>
</protein>
<name>A0AAV9UY18_9PEZI</name>
<organism evidence="2 3">
    <name type="scientific">Orbilia blumenaviensis</name>
    <dbReference type="NCBI Taxonomy" id="1796055"/>
    <lineage>
        <taxon>Eukaryota</taxon>
        <taxon>Fungi</taxon>
        <taxon>Dikarya</taxon>
        <taxon>Ascomycota</taxon>
        <taxon>Pezizomycotina</taxon>
        <taxon>Orbiliomycetes</taxon>
        <taxon>Orbiliales</taxon>
        <taxon>Orbiliaceae</taxon>
        <taxon>Orbilia</taxon>
    </lineage>
</organism>
<evidence type="ECO:0000313" key="2">
    <source>
        <dbReference type="EMBL" id="KAK6352428.1"/>
    </source>
</evidence>
<keyword evidence="1" id="KW-0732">Signal</keyword>